<dbReference type="Proteomes" id="UP001499930">
    <property type="component" value="Unassembled WGS sequence"/>
</dbReference>
<sequence length="213" mass="23199">MSDIPALHDRTLSSASLARLGVSVEACDASDIARVLVDTTNAHAYPGEVVEQAALLVNQAREVLRLAVVHERLKGTSWERIGRALGDISKQAASERYVAAERDFRRRLALAWLDPDLRDEYLGHGISGSIDDLTVWAQERRPEREVAPAEPLGAALPARTAAEEDDLLEEAADLMANPELLEGAELDIPNLRIAYLEKALAYRSAAKTGGPTR</sequence>
<reference evidence="2" key="1">
    <citation type="journal article" date="2019" name="Int. J. Syst. Evol. Microbiol.">
        <title>The Global Catalogue of Microorganisms (GCM) 10K type strain sequencing project: providing services to taxonomists for standard genome sequencing and annotation.</title>
        <authorList>
            <consortium name="The Broad Institute Genomics Platform"/>
            <consortium name="The Broad Institute Genome Sequencing Center for Infectious Disease"/>
            <person name="Wu L."/>
            <person name="Ma J."/>
        </authorList>
    </citation>
    <scope>NUCLEOTIDE SEQUENCE [LARGE SCALE GENOMIC DNA]</scope>
    <source>
        <strain evidence="2">JCM 3106</strain>
    </source>
</reference>
<accession>A0ABP6LBM6</accession>
<keyword evidence="2" id="KW-1185">Reference proteome</keyword>
<evidence type="ECO:0000313" key="2">
    <source>
        <dbReference type="Proteomes" id="UP001499930"/>
    </source>
</evidence>
<evidence type="ECO:0000313" key="1">
    <source>
        <dbReference type="EMBL" id="GAA3037680.1"/>
    </source>
</evidence>
<comment type="caution">
    <text evidence="1">The sequence shown here is derived from an EMBL/GenBank/DDBJ whole genome shotgun (WGS) entry which is preliminary data.</text>
</comment>
<proteinExistence type="predicted"/>
<gene>
    <name evidence="1" type="ORF">GCM10017559_77020</name>
</gene>
<protein>
    <submittedName>
        <fullName evidence="1">Uncharacterized protein</fullName>
    </submittedName>
</protein>
<name>A0ABP6LBM6_9ACTN</name>
<dbReference type="EMBL" id="BAAAWD010000027">
    <property type="protein sequence ID" value="GAA3037680.1"/>
    <property type="molecule type" value="Genomic_DNA"/>
</dbReference>
<organism evidence="1 2">
    <name type="scientific">Streptosporangium longisporum</name>
    <dbReference type="NCBI Taxonomy" id="46187"/>
    <lineage>
        <taxon>Bacteria</taxon>
        <taxon>Bacillati</taxon>
        <taxon>Actinomycetota</taxon>
        <taxon>Actinomycetes</taxon>
        <taxon>Streptosporangiales</taxon>
        <taxon>Streptosporangiaceae</taxon>
        <taxon>Streptosporangium</taxon>
    </lineage>
</organism>
<dbReference type="RefSeq" id="WP_344906226.1">
    <property type="nucleotide sequence ID" value="NZ_BAAAWD010000027.1"/>
</dbReference>